<evidence type="ECO:0008006" key="4">
    <source>
        <dbReference type="Google" id="ProtNLM"/>
    </source>
</evidence>
<proteinExistence type="predicted"/>
<evidence type="ECO:0000313" key="2">
    <source>
        <dbReference type="EMBL" id="KGF29984.1"/>
    </source>
</evidence>
<name>A0AAW3FHK6_9BACT</name>
<evidence type="ECO:0000313" key="3">
    <source>
        <dbReference type="Proteomes" id="UP000029533"/>
    </source>
</evidence>
<protein>
    <recommendedName>
        <fullName evidence="4">Fimbrillin-A associated anchor protein Mfa1 and Mfa2</fullName>
    </recommendedName>
</protein>
<organism evidence="2 3">
    <name type="scientific">Prevotella histicola JCM 15637 = DNF00424</name>
    <dbReference type="NCBI Taxonomy" id="1236504"/>
    <lineage>
        <taxon>Bacteria</taxon>
        <taxon>Pseudomonadati</taxon>
        <taxon>Bacteroidota</taxon>
        <taxon>Bacteroidia</taxon>
        <taxon>Bacteroidales</taxon>
        <taxon>Prevotellaceae</taxon>
        <taxon>Prevotella</taxon>
    </lineage>
</organism>
<keyword evidence="1" id="KW-0732">Signal</keyword>
<gene>
    <name evidence="2" type="ORF">HMPREF2132_02095</name>
</gene>
<accession>A0AAW3FHK6</accession>
<reference evidence="2 3" key="1">
    <citation type="submission" date="2014-07" db="EMBL/GenBank/DDBJ databases">
        <authorList>
            <person name="McCorrison J."/>
            <person name="Sanka R."/>
            <person name="Torralba M."/>
            <person name="Gillis M."/>
            <person name="Haft D.H."/>
            <person name="Methe B."/>
            <person name="Sutton G."/>
            <person name="Nelson K.E."/>
        </authorList>
    </citation>
    <scope>NUCLEOTIDE SEQUENCE [LARGE SCALE GENOMIC DNA]</scope>
    <source>
        <strain evidence="2 3">DNF00424</strain>
    </source>
</reference>
<dbReference type="EMBL" id="JRNJ01000022">
    <property type="protein sequence ID" value="KGF29984.1"/>
    <property type="molecule type" value="Genomic_DNA"/>
</dbReference>
<dbReference type="RefSeq" id="WP_036868596.1">
    <property type="nucleotide sequence ID" value="NZ_JRNJ01000022.1"/>
</dbReference>
<comment type="caution">
    <text evidence="2">The sequence shown here is derived from an EMBL/GenBank/DDBJ whole genome shotgun (WGS) entry which is preliminary data.</text>
</comment>
<dbReference type="AlphaFoldDB" id="A0AAW3FHK6"/>
<evidence type="ECO:0000256" key="1">
    <source>
        <dbReference type="SAM" id="SignalP"/>
    </source>
</evidence>
<feature type="chain" id="PRO_5043878972" description="Fimbrillin-A associated anchor protein Mfa1 and Mfa2" evidence="1">
    <location>
        <begin position="23"/>
        <end position="293"/>
    </location>
</feature>
<feature type="signal peptide" evidence="1">
    <location>
        <begin position="1"/>
        <end position="22"/>
    </location>
</feature>
<dbReference type="PROSITE" id="PS51257">
    <property type="entry name" value="PROKAR_LIPOPROTEIN"/>
    <property type="match status" value="1"/>
</dbReference>
<dbReference type="Proteomes" id="UP000029533">
    <property type="component" value="Unassembled WGS sequence"/>
</dbReference>
<sequence>MKKVVYFAVLVVVLLSACSSESDSRIKVPVTQQNTITFLCNGFTKRTENMAKTVVTRASETTSLTADGIGMTDLWLFDYVGGELKQTIHQVATDDDFGKPSVKLDYGQHIIRIVASRGNHPTLSSDIITWEKASDTFAKEVNVSVASGMETIQRITLERVATRLNVKITDVVPPSAATLDLELATWYKSLSVPSLFAVNDNATHYSINIKKFVGTKDASLAVYSLSPSAESWSTNVTLVAKDEDGKVLSQIVVPSVQMKMNRTTVLSGELFGKSKQMTFTLNTQWNEDYAQNF</sequence>